<evidence type="ECO:0000313" key="3">
    <source>
        <dbReference type="Proteomes" id="UP000635335"/>
    </source>
</evidence>
<feature type="transmembrane region" description="Helical" evidence="1">
    <location>
        <begin position="33"/>
        <end position="51"/>
    </location>
</feature>
<reference evidence="2 3" key="1">
    <citation type="submission" date="2020-11" db="EMBL/GenBank/DDBJ databases">
        <title>Enhanced detection system for hospital associated transmission using whole genome sequencing surveillance.</title>
        <authorList>
            <person name="Harrison L.H."/>
            <person name="Van Tyne D."/>
            <person name="Marsh J.W."/>
            <person name="Griffith M.P."/>
            <person name="Snyder D.J."/>
            <person name="Cooper V.S."/>
            <person name="Mustapha M."/>
        </authorList>
    </citation>
    <scope>NUCLEOTIDE SEQUENCE [LARGE SCALE GENOMIC DNA]</scope>
    <source>
        <strain evidence="2 3">SER00227</strain>
    </source>
</reference>
<keyword evidence="1" id="KW-0472">Membrane</keyword>
<gene>
    <name evidence="2" type="ORF">I5U16_16740</name>
</gene>
<keyword evidence="1" id="KW-1133">Transmembrane helix</keyword>
<keyword evidence="3" id="KW-1185">Reference proteome</keyword>
<keyword evidence="1" id="KW-0812">Transmembrane</keyword>
<dbReference type="EMBL" id="JADUMB010000006">
    <property type="protein sequence ID" value="MBH1921799.1"/>
    <property type="molecule type" value="Genomic_DNA"/>
</dbReference>
<evidence type="ECO:0000256" key="1">
    <source>
        <dbReference type="SAM" id="Phobius"/>
    </source>
</evidence>
<dbReference type="RefSeq" id="WP_019453652.1">
    <property type="nucleotide sequence ID" value="NZ_JADUMB010000006.1"/>
</dbReference>
<comment type="caution">
    <text evidence="2">The sequence shown here is derived from an EMBL/GenBank/DDBJ whole genome shotgun (WGS) entry which is preliminary data.</text>
</comment>
<sequence>MNKLRLVFTLTCFSLVLCMMGLTFYPRRLNDKIAHTVFILLAQHLGGYILGSRKAESWMIDKR</sequence>
<evidence type="ECO:0000313" key="2">
    <source>
        <dbReference type="EMBL" id="MBH1921799.1"/>
    </source>
</evidence>
<protein>
    <submittedName>
        <fullName evidence="2">Uncharacterized protein</fullName>
    </submittedName>
</protein>
<dbReference type="Proteomes" id="UP000635335">
    <property type="component" value="Unassembled WGS sequence"/>
</dbReference>
<proteinExistence type="predicted"/>
<name>A0ABS0M2K8_9GAMM</name>
<organism evidence="2 3">
    <name type="scientific">Serratia surfactantfaciens</name>
    <dbReference type="NCBI Taxonomy" id="2741499"/>
    <lineage>
        <taxon>Bacteria</taxon>
        <taxon>Pseudomonadati</taxon>
        <taxon>Pseudomonadota</taxon>
        <taxon>Gammaproteobacteria</taxon>
        <taxon>Enterobacterales</taxon>
        <taxon>Yersiniaceae</taxon>
        <taxon>Serratia</taxon>
    </lineage>
</organism>
<accession>A0ABS0M2K8</accession>